<dbReference type="AlphaFoldDB" id="A0A178MQJ8"/>
<sequence>MRQPASPYGAYERMQATGLKGRAGEAMAFVRAANALEAACRAPVSRAILDNALKRNQKLWTLVQIEVTAPDHPLPAPIRANLLDLSRFVDHQTIKALSSGRPDDARCLIEIDREIAAGLMA</sequence>
<dbReference type="Pfam" id="PF07309">
    <property type="entry name" value="FlaF"/>
    <property type="match status" value="1"/>
</dbReference>
<evidence type="ECO:0008006" key="3">
    <source>
        <dbReference type="Google" id="ProtNLM"/>
    </source>
</evidence>
<dbReference type="RefSeq" id="WP_082910850.1">
    <property type="nucleotide sequence ID" value="NZ_LWQU01000135.1"/>
</dbReference>
<dbReference type="GO" id="GO:0044781">
    <property type="term" value="P:bacterial-type flagellum organization"/>
    <property type="evidence" value="ECO:0007669"/>
    <property type="project" value="InterPro"/>
</dbReference>
<organism evidence="1 2">
    <name type="scientific">Magnetospirillum moscoviense</name>
    <dbReference type="NCBI Taxonomy" id="1437059"/>
    <lineage>
        <taxon>Bacteria</taxon>
        <taxon>Pseudomonadati</taxon>
        <taxon>Pseudomonadota</taxon>
        <taxon>Alphaproteobacteria</taxon>
        <taxon>Rhodospirillales</taxon>
        <taxon>Rhodospirillaceae</taxon>
        <taxon>Magnetospirillum</taxon>
    </lineage>
</organism>
<evidence type="ECO:0000313" key="1">
    <source>
        <dbReference type="EMBL" id="OAN50793.1"/>
    </source>
</evidence>
<dbReference type="Proteomes" id="UP000078543">
    <property type="component" value="Unassembled WGS sequence"/>
</dbReference>
<evidence type="ECO:0000313" key="2">
    <source>
        <dbReference type="Proteomes" id="UP000078543"/>
    </source>
</evidence>
<proteinExistence type="predicted"/>
<reference evidence="1 2" key="1">
    <citation type="submission" date="2016-04" db="EMBL/GenBank/DDBJ databases">
        <title>Draft genome sequence of freshwater magnetotactic bacteria Magnetospirillum marisnigri SP-1 and Magnetospirillum moscoviense BB-1.</title>
        <authorList>
            <person name="Koziaeva V."/>
            <person name="Dziuba M.V."/>
            <person name="Ivanov T.M."/>
            <person name="Kuznetsov B."/>
            <person name="Grouzdev D.S."/>
        </authorList>
    </citation>
    <scope>NUCLEOTIDE SEQUENCE [LARGE SCALE GENOMIC DNA]</scope>
    <source>
        <strain evidence="1 2">BB-1</strain>
    </source>
</reference>
<accession>A0A178MQJ8</accession>
<comment type="caution">
    <text evidence="1">The sequence shown here is derived from an EMBL/GenBank/DDBJ whole genome shotgun (WGS) entry which is preliminary data.</text>
</comment>
<protein>
    <recommendedName>
        <fullName evidence="3">Flagellar protein FlaF</fullName>
    </recommendedName>
</protein>
<dbReference type="InterPro" id="IPR010845">
    <property type="entry name" value="FlaF"/>
</dbReference>
<keyword evidence="2" id="KW-1185">Reference proteome</keyword>
<dbReference type="STRING" id="1437059.A6A05_11780"/>
<dbReference type="EMBL" id="LWQU01000135">
    <property type="protein sequence ID" value="OAN50793.1"/>
    <property type="molecule type" value="Genomic_DNA"/>
</dbReference>
<dbReference type="OrthoDB" id="8563081at2"/>
<gene>
    <name evidence="1" type="ORF">A6A05_11780</name>
</gene>
<name>A0A178MQJ8_9PROT</name>